<accession>A0AAV9SRB9</accession>
<keyword evidence="2" id="KW-1185">Reference proteome</keyword>
<proteinExistence type="predicted"/>
<sequence>MTQSSAVRAATFPVRGVIEVSVGGPIHFSGPLSSWAVIKPRGKGKDETTGLQELSAADEQPLTVMIFVKEEKIQKRSNTGLPLEQEEAILKLFLQTWEWDMVQNVTPWMLYLPG</sequence>
<name>A0AAV9SRB9_9TELE</name>
<dbReference type="Proteomes" id="UP001311232">
    <property type="component" value="Unassembled WGS sequence"/>
</dbReference>
<gene>
    <name evidence="1" type="ORF">CRENBAI_003897</name>
</gene>
<reference evidence="1 2" key="1">
    <citation type="submission" date="2021-06" db="EMBL/GenBank/DDBJ databases">
        <authorList>
            <person name="Palmer J.M."/>
        </authorList>
    </citation>
    <scope>NUCLEOTIDE SEQUENCE [LARGE SCALE GENOMIC DNA]</scope>
    <source>
        <strain evidence="1 2">MEX-2019</strain>
        <tissue evidence="1">Muscle</tissue>
    </source>
</reference>
<dbReference type="EMBL" id="JAHHUM010000013">
    <property type="protein sequence ID" value="KAK5623850.1"/>
    <property type="molecule type" value="Genomic_DNA"/>
</dbReference>
<dbReference type="AlphaFoldDB" id="A0AAV9SRB9"/>
<evidence type="ECO:0000313" key="2">
    <source>
        <dbReference type="Proteomes" id="UP001311232"/>
    </source>
</evidence>
<evidence type="ECO:0000313" key="1">
    <source>
        <dbReference type="EMBL" id="KAK5623850.1"/>
    </source>
</evidence>
<protein>
    <submittedName>
        <fullName evidence="1">Uncharacterized protein</fullName>
    </submittedName>
</protein>
<comment type="caution">
    <text evidence="1">The sequence shown here is derived from an EMBL/GenBank/DDBJ whole genome shotgun (WGS) entry which is preliminary data.</text>
</comment>
<organism evidence="1 2">
    <name type="scientific">Crenichthys baileyi</name>
    <name type="common">White River springfish</name>
    <dbReference type="NCBI Taxonomy" id="28760"/>
    <lineage>
        <taxon>Eukaryota</taxon>
        <taxon>Metazoa</taxon>
        <taxon>Chordata</taxon>
        <taxon>Craniata</taxon>
        <taxon>Vertebrata</taxon>
        <taxon>Euteleostomi</taxon>
        <taxon>Actinopterygii</taxon>
        <taxon>Neopterygii</taxon>
        <taxon>Teleostei</taxon>
        <taxon>Neoteleostei</taxon>
        <taxon>Acanthomorphata</taxon>
        <taxon>Ovalentaria</taxon>
        <taxon>Atherinomorphae</taxon>
        <taxon>Cyprinodontiformes</taxon>
        <taxon>Goodeidae</taxon>
        <taxon>Crenichthys</taxon>
    </lineage>
</organism>